<evidence type="ECO:0000313" key="3">
    <source>
        <dbReference type="EMBL" id="GAA1092743.1"/>
    </source>
</evidence>
<proteinExistence type="predicted"/>
<dbReference type="RefSeq" id="WP_343990980.1">
    <property type="nucleotide sequence ID" value="NZ_BAAALG010000002.1"/>
</dbReference>
<comment type="caution">
    <text evidence="3">The sequence shown here is derived from an EMBL/GenBank/DDBJ whole genome shotgun (WGS) entry which is preliminary data.</text>
</comment>
<dbReference type="Pfam" id="PF02470">
    <property type="entry name" value="MlaD"/>
    <property type="match status" value="1"/>
</dbReference>
<reference evidence="4" key="1">
    <citation type="journal article" date="2019" name="Int. J. Syst. Evol. Microbiol.">
        <title>The Global Catalogue of Microorganisms (GCM) 10K type strain sequencing project: providing services to taxonomists for standard genome sequencing and annotation.</title>
        <authorList>
            <consortium name="The Broad Institute Genomics Platform"/>
            <consortium name="The Broad Institute Genome Sequencing Center for Infectious Disease"/>
            <person name="Wu L."/>
            <person name="Ma J."/>
        </authorList>
    </citation>
    <scope>NUCLEOTIDE SEQUENCE [LARGE SCALE GENOMIC DNA]</scope>
    <source>
        <strain evidence="4">JCM 13008</strain>
    </source>
</reference>
<feature type="compositionally biased region" description="Basic and acidic residues" evidence="1">
    <location>
        <begin position="351"/>
        <end position="361"/>
    </location>
</feature>
<evidence type="ECO:0000313" key="4">
    <source>
        <dbReference type="Proteomes" id="UP001501581"/>
    </source>
</evidence>
<dbReference type="NCBIfam" id="TIGR00996">
    <property type="entry name" value="Mtu_fam_mce"/>
    <property type="match status" value="1"/>
</dbReference>
<gene>
    <name evidence="3" type="ORF">GCM10009668_04840</name>
</gene>
<dbReference type="InterPro" id="IPR003399">
    <property type="entry name" value="Mce/MlaD"/>
</dbReference>
<sequence>MTRGVKIRLMLFVVLSAVGIVYVTASYLGVVDKVLGRGFTVQASLPDSAGLYEGASVTYRGVKIGKVAKMTPTEDGLDLELAIEEGTKLPKDSAIYVHNLSAVGEQYLDFEPPSSSGPYATEGTRFTGNNASLPVGEDDLLVQLDEFVSSVDKESTSVVLEEVGTMFADTDAPLNQLIEGGVQFVDEATAHTAETIRLLRAGQKVLATQKKQGENITSFANDLAALTGSLKKSDKDLRRTLRQAPPALQEVDGLLKDLQPTIPVLLANMIDMNGVIMANISGVEQILVEFPRAVAAGFTGTPGDGWGHTNIQLAQTPLPCTGAGYKPASEWRSPHDLTDTPTFPAQCKRADALQRGSDRSPTRHAWKGGSAYRGTYDSSTGYSDSLVDRNGNPVRINQPRSLSVLGDDSWKWMLVGPVN</sequence>
<evidence type="ECO:0000256" key="1">
    <source>
        <dbReference type="SAM" id="MobiDB-lite"/>
    </source>
</evidence>
<name>A0ABP4E7L0_9ACTN</name>
<feature type="domain" description="Mce/MlaD" evidence="2">
    <location>
        <begin position="38"/>
        <end position="113"/>
    </location>
</feature>
<protein>
    <submittedName>
        <fullName evidence="3">MlaD family protein</fullName>
    </submittedName>
</protein>
<accession>A0ABP4E7L0</accession>
<dbReference type="InterPro" id="IPR052336">
    <property type="entry name" value="MlaD_Phospholipid_Transporter"/>
</dbReference>
<keyword evidence="4" id="KW-1185">Reference proteome</keyword>
<feature type="region of interest" description="Disordered" evidence="1">
    <location>
        <begin position="351"/>
        <end position="370"/>
    </location>
</feature>
<dbReference type="PANTHER" id="PTHR33371">
    <property type="entry name" value="INTERMEMBRANE PHOSPHOLIPID TRANSPORT SYSTEM BINDING PROTEIN MLAD-RELATED"/>
    <property type="match status" value="1"/>
</dbReference>
<dbReference type="EMBL" id="BAAALG010000002">
    <property type="protein sequence ID" value="GAA1092743.1"/>
    <property type="molecule type" value="Genomic_DNA"/>
</dbReference>
<evidence type="ECO:0000259" key="2">
    <source>
        <dbReference type="Pfam" id="PF02470"/>
    </source>
</evidence>
<dbReference type="InterPro" id="IPR005693">
    <property type="entry name" value="Mce"/>
</dbReference>
<organism evidence="3 4">
    <name type="scientific">Nocardioides dubius</name>
    <dbReference type="NCBI Taxonomy" id="317019"/>
    <lineage>
        <taxon>Bacteria</taxon>
        <taxon>Bacillati</taxon>
        <taxon>Actinomycetota</taxon>
        <taxon>Actinomycetes</taxon>
        <taxon>Propionibacteriales</taxon>
        <taxon>Nocardioidaceae</taxon>
        <taxon>Nocardioides</taxon>
    </lineage>
</organism>
<dbReference type="PANTHER" id="PTHR33371:SF16">
    <property type="entry name" value="MCE-FAMILY PROTEIN MCE3F"/>
    <property type="match status" value="1"/>
</dbReference>
<dbReference type="Proteomes" id="UP001501581">
    <property type="component" value="Unassembled WGS sequence"/>
</dbReference>